<evidence type="ECO:0000259" key="2">
    <source>
        <dbReference type="Pfam" id="PF25583"/>
    </source>
</evidence>
<name>A0ABV0EMB4_9ENTE</name>
<dbReference type="InterPro" id="IPR026881">
    <property type="entry name" value="WYL_dom"/>
</dbReference>
<dbReference type="PANTHER" id="PTHR34580">
    <property type="match status" value="1"/>
</dbReference>
<feature type="domain" description="WCX" evidence="2">
    <location>
        <begin position="251"/>
        <end position="308"/>
    </location>
</feature>
<dbReference type="PROSITE" id="PS52050">
    <property type="entry name" value="WYL"/>
    <property type="match status" value="1"/>
</dbReference>
<comment type="caution">
    <text evidence="3">The sequence shown here is derived from an EMBL/GenBank/DDBJ whole genome shotgun (WGS) entry which is preliminary data.</text>
</comment>
<protein>
    <recommendedName>
        <fullName evidence="5">WYL domain-containing protein</fullName>
    </recommendedName>
</protein>
<evidence type="ECO:0000259" key="1">
    <source>
        <dbReference type="Pfam" id="PF13280"/>
    </source>
</evidence>
<dbReference type="InterPro" id="IPR051534">
    <property type="entry name" value="CBASS_pafABC_assoc_protein"/>
</dbReference>
<organism evidence="3 4">
    <name type="scientific">Candidatus Enterococcus ferrettii</name>
    <dbReference type="NCBI Taxonomy" id="2815324"/>
    <lineage>
        <taxon>Bacteria</taxon>
        <taxon>Bacillati</taxon>
        <taxon>Bacillota</taxon>
        <taxon>Bacilli</taxon>
        <taxon>Lactobacillales</taxon>
        <taxon>Enterococcaceae</taxon>
        <taxon>Enterococcus</taxon>
    </lineage>
</organism>
<sequence>MNSNKRVIELFLTLYQGQSLTITETSARYDVSPRTIQRDLAAIKEILSTSNASLSLIYDTHQQHYKLENTDKLLPQEVLSIGKILLESRALTKEELEKIINHLLKELSVESSKTVKKSLANELLNYYPLKHQENLFQLIWNFSQYIAEQTVIAFDYCKNRGDLVQRKGLPVSLIFSEYYFYVLLYNPTYENYLIYRLDRFGKITVTSDKIKIPHKNRLEDGELRKKIHFMYAGKEVTFTFRFWGIVEAALDKLPNSRVIKTFADTSVIIEATAYDTGVIMWLLSQGKNVQVLSPPSFVDKVRREVEDMIKRYTE</sequence>
<dbReference type="Pfam" id="PF13280">
    <property type="entry name" value="WYL"/>
    <property type="match status" value="1"/>
</dbReference>
<dbReference type="Proteomes" id="UP000664357">
    <property type="component" value="Unassembled WGS sequence"/>
</dbReference>
<proteinExistence type="predicted"/>
<evidence type="ECO:0000313" key="4">
    <source>
        <dbReference type="Proteomes" id="UP000664357"/>
    </source>
</evidence>
<keyword evidence="4" id="KW-1185">Reference proteome</keyword>
<dbReference type="PANTHER" id="PTHR34580:SF1">
    <property type="entry name" value="PROTEIN PAFC"/>
    <property type="match status" value="1"/>
</dbReference>
<dbReference type="InterPro" id="IPR057727">
    <property type="entry name" value="WCX_dom"/>
</dbReference>
<gene>
    <name evidence="3" type="ORF">JZO67_001695</name>
</gene>
<dbReference type="RefSeq" id="WP_207705004.1">
    <property type="nucleotide sequence ID" value="NZ_JAFREL020000001.1"/>
</dbReference>
<evidence type="ECO:0000313" key="3">
    <source>
        <dbReference type="EMBL" id="MEO1769744.1"/>
    </source>
</evidence>
<accession>A0ABV0EMB4</accession>
<reference evidence="3 4" key="1">
    <citation type="submission" date="2024-02" db="EMBL/GenBank/DDBJ databases">
        <title>The Genome Sequence of Enterococcus sp. DIV0159.</title>
        <authorList>
            <person name="Earl A."/>
            <person name="Manson A."/>
            <person name="Gilmore M."/>
            <person name="Sanders J."/>
            <person name="Shea T."/>
            <person name="Howe W."/>
            <person name="Livny J."/>
            <person name="Cuomo C."/>
            <person name="Neafsey D."/>
            <person name="Birren B."/>
        </authorList>
    </citation>
    <scope>NUCLEOTIDE SEQUENCE [LARGE SCALE GENOMIC DNA]</scope>
    <source>
        <strain evidence="3 4">665A</strain>
    </source>
</reference>
<evidence type="ECO:0008006" key="5">
    <source>
        <dbReference type="Google" id="ProtNLM"/>
    </source>
</evidence>
<dbReference type="Pfam" id="PF25583">
    <property type="entry name" value="WCX"/>
    <property type="match status" value="1"/>
</dbReference>
<feature type="domain" description="WYL" evidence="1">
    <location>
        <begin position="143"/>
        <end position="205"/>
    </location>
</feature>
<dbReference type="EMBL" id="JAFREL020000001">
    <property type="protein sequence ID" value="MEO1769744.1"/>
    <property type="molecule type" value="Genomic_DNA"/>
</dbReference>